<dbReference type="GO" id="GO:0009986">
    <property type="term" value="C:cell surface"/>
    <property type="evidence" value="ECO:0007669"/>
    <property type="project" value="UniProtKB-SubCell"/>
</dbReference>
<evidence type="ECO:0000256" key="4">
    <source>
        <dbReference type="ARBA" id="ARBA00022692"/>
    </source>
</evidence>
<dbReference type="InterPro" id="IPR005594">
    <property type="entry name" value="YadA_C"/>
</dbReference>
<dbReference type="Gene3D" id="3.30.1300.30">
    <property type="entry name" value="GSPII I/J protein-like"/>
    <property type="match status" value="1"/>
</dbReference>
<dbReference type="GO" id="GO:0009279">
    <property type="term" value="C:cell outer membrane"/>
    <property type="evidence" value="ECO:0007669"/>
    <property type="project" value="UniProtKB-SubCell"/>
</dbReference>
<feature type="compositionally biased region" description="Low complexity" evidence="8">
    <location>
        <begin position="214"/>
        <end position="231"/>
    </location>
</feature>
<feature type="compositionally biased region" description="Polar residues" evidence="8">
    <location>
        <begin position="283"/>
        <end position="303"/>
    </location>
</feature>
<dbReference type="Pfam" id="PF03895">
    <property type="entry name" value="YadA_anchor"/>
    <property type="match status" value="1"/>
</dbReference>
<evidence type="ECO:0000256" key="9">
    <source>
        <dbReference type="SAM" id="SignalP"/>
    </source>
</evidence>
<evidence type="ECO:0000256" key="8">
    <source>
        <dbReference type="SAM" id="MobiDB-lite"/>
    </source>
</evidence>
<evidence type="ECO:0000256" key="1">
    <source>
        <dbReference type="ARBA" id="ARBA00004241"/>
    </source>
</evidence>
<dbReference type="SUPFAM" id="SSF57997">
    <property type="entry name" value="Tropomyosin"/>
    <property type="match status" value="1"/>
</dbReference>
<keyword evidence="12" id="KW-1185">Reference proteome</keyword>
<feature type="signal peptide" evidence="9">
    <location>
        <begin position="1"/>
        <end position="22"/>
    </location>
</feature>
<evidence type="ECO:0000313" key="12">
    <source>
        <dbReference type="Proteomes" id="UP000267342"/>
    </source>
</evidence>
<gene>
    <name evidence="11" type="ORF">ZBT109_2299</name>
</gene>
<proteinExistence type="predicted"/>
<evidence type="ECO:0000256" key="5">
    <source>
        <dbReference type="ARBA" id="ARBA00022729"/>
    </source>
</evidence>
<dbReference type="Gene3D" id="1.20.5.340">
    <property type="match status" value="1"/>
</dbReference>
<keyword evidence="4" id="KW-0812">Transmembrane</keyword>
<reference evidence="11 12" key="1">
    <citation type="submission" date="2018-09" db="EMBL/GenBank/DDBJ databases">
        <title>Zymobacter palmae IAM14233 (=T109) whole genome analysis.</title>
        <authorList>
            <person name="Yanase H."/>
        </authorList>
    </citation>
    <scope>NUCLEOTIDE SEQUENCE [LARGE SCALE GENOMIC DNA]</scope>
    <source>
        <strain evidence="11 12">IAM14233</strain>
    </source>
</reference>
<comment type="subcellular location">
    <subcellularLocation>
        <location evidence="2">Cell outer membrane</location>
    </subcellularLocation>
    <subcellularLocation>
        <location evidence="1">Cell surface</location>
    </subcellularLocation>
</comment>
<dbReference type="Gene3D" id="1.20.5.170">
    <property type="match status" value="1"/>
</dbReference>
<dbReference type="Gene3D" id="1.20.5.390">
    <property type="entry name" value="L1 transposable element, trimerization domain"/>
    <property type="match status" value="1"/>
</dbReference>
<feature type="compositionally biased region" description="Polar residues" evidence="8">
    <location>
        <begin position="198"/>
        <end position="213"/>
    </location>
</feature>
<keyword evidence="7" id="KW-0998">Cell outer membrane</keyword>
<keyword evidence="5 9" id="KW-0732">Signal</keyword>
<keyword evidence="3" id="KW-1134">Transmembrane beta strand</keyword>
<evidence type="ECO:0000256" key="3">
    <source>
        <dbReference type="ARBA" id="ARBA00022452"/>
    </source>
</evidence>
<evidence type="ECO:0000256" key="6">
    <source>
        <dbReference type="ARBA" id="ARBA00023136"/>
    </source>
</evidence>
<protein>
    <submittedName>
        <fullName evidence="11">Autotransporter adhesin</fullName>
    </submittedName>
</protein>
<dbReference type="SUPFAM" id="SSF54523">
    <property type="entry name" value="Pili subunits"/>
    <property type="match status" value="1"/>
</dbReference>
<organism evidence="11 12">
    <name type="scientific">Zymobacter palmae</name>
    <dbReference type="NCBI Taxonomy" id="33074"/>
    <lineage>
        <taxon>Bacteria</taxon>
        <taxon>Pseudomonadati</taxon>
        <taxon>Pseudomonadota</taxon>
        <taxon>Gammaproteobacteria</taxon>
        <taxon>Oceanospirillales</taxon>
        <taxon>Halomonadaceae</taxon>
        <taxon>Zymobacter group</taxon>
        <taxon>Zymobacter</taxon>
    </lineage>
</organism>
<evidence type="ECO:0000259" key="10">
    <source>
        <dbReference type="Pfam" id="PF03895"/>
    </source>
</evidence>
<dbReference type="Proteomes" id="UP000267342">
    <property type="component" value="Chromosome"/>
</dbReference>
<dbReference type="InterPro" id="IPR045584">
    <property type="entry name" value="Pilin-like"/>
</dbReference>
<name>A0A348HHC9_9GAMM</name>
<feature type="domain" description="Trimeric autotransporter adhesin YadA-like C-terminal membrane anchor" evidence="10">
    <location>
        <begin position="405"/>
        <end position="460"/>
    </location>
</feature>
<evidence type="ECO:0000256" key="2">
    <source>
        <dbReference type="ARBA" id="ARBA00004442"/>
    </source>
</evidence>
<dbReference type="PANTHER" id="PTHR43977">
    <property type="entry name" value="STRUCTURAL MAINTENANCE OF CHROMOSOMES PROTEIN 3"/>
    <property type="match status" value="1"/>
</dbReference>
<keyword evidence="6" id="KW-0472">Membrane</keyword>
<sequence>MKKHFAILIIFIVTDLPLLAVAEDTDISTRLDQHETRISTIEQGINSLKEEQKAESDKIVWIDGSTNRAHDRINGLDNKTDTTNNTVLKLSATQDAQGATLSSHDSQIKNNVQGLVEANIRIDNLKTELDTKASNDALSNINGSISNMNQQVSALTGSVTQIEGRTTAVETRTTSLEDQASAVQAQAAQTEARAGQLESRTTAVETRTTSLEDQASAIQAQAAQTEARAGQLESRTTAVETRTASLEDQASAVQAQAAQTEARAGQLEGRADGYETRATTLEARTSATENQTNSLAQTQATTRRQVETNRQDILRIGNTVDKAITLNGDTYQSKATEHQRIDGLNDSINRVDHASIERTHRAIDQSRQYTDQKVAELRSEISDVRNEERAGIASITALSAVPALAGKTFDVGVGMGNFKNSTAVAIGMHYQPSSNNVFSLGVATSNSTAPVVGAGFSYGW</sequence>
<feature type="region of interest" description="Disordered" evidence="8">
    <location>
        <begin position="283"/>
        <end position="308"/>
    </location>
</feature>
<dbReference type="KEGG" id="zpl:ZBT109_2299"/>
<dbReference type="AlphaFoldDB" id="A0A348HHC9"/>
<accession>A0A348HHC9</accession>
<feature type="region of interest" description="Disordered" evidence="8">
    <location>
        <begin position="191"/>
        <end position="238"/>
    </location>
</feature>
<evidence type="ECO:0000256" key="7">
    <source>
        <dbReference type="ARBA" id="ARBA00023237"/>
    </source>
</evidence>
<feature type="chain" id="PRO_5017055767" evidence="9">
    <location>
        <begin position="23"/>
        <end position="460"/>
    </location>
</feature>
<dbReference type="EMBL" id="AP018933">
    <property type="protein sequence ID" value="BBG31031.1"/>
    <property type="molecule type" value="Genomic_DNA"/>
</dbReference>
<evidence type="ECO:0000313" key="11">
    <source>
        <dbReference type="EMBL" id="BBG31031.1"/>
    </source>
</evidence>